<evidence type="ECO:0000313" key="3">
    <source>
        <dbReference type="Proteomes" id="UP000636960"/>
    </source>
</evidence>
<comment type="caution">
    <text evidence="2">The sequence shown here is derived from an EMBL/GenBank/DDBJ whole genome shotgun (WGS) entry which is preliminary data.</text>
</comment>
<evidence type="ECO:0000256" key="1">
    <source>
        <dbReference type="SAM" id="MobiDB-lite"/>
    </source>
</evidence>
<evidence type="ECO:0000313" key="2">
    <source>
        <dbReference type="EMBL" id="GIF00766.1"/>
    </source>
</evidence>
<proteinExistence type="predicted"/>
<protein>
    <submittedName>
        <fullName evidence="2">Uncharacterized protein</fullName>
    </submittedName>
</protein>
<dbReference type="EMBL" id="BOMV01000090">
    <property type="protein sequence ID" value="GIF00766.1"/>
    <property type="molecule type" value="Genomic_DNA"/>
</dbReference>
<keyword evidence="3" id="KW-1185">Reference proteome</keyword>
<dbReference type="AlphaFoldDB" id="A0A919K8E4"/>
<accession>A0A919K8E4</accession>
<feature type="region of interest" description="Disordered" evidence="1">
    <location>
        <begin position="24"/>
        <end position="79"/>
    </location>
</feature>
<reference evidence="2" key="1">
    <citation type="submission" date="2021-01" db="EMBL/GenBank/DDBJ databases">
        <title>Whole genome shotgun sequence of Actinoplanes rishiriensis NBRC 108556.</title>
        <authorList>
            <person name="Komaki H."/>
            <person name="Tamura T."/>
        </authorList>
    </citation>
    <scope>NUCLEOTIDE SEQUENCE</scope>
    <source>
        <strain evidence="2">NBRC 108556</strain>
    </source>
</reference>
<dbReference type="Proteomes" id="UP000636960">
    <property type="component" value="Unassembled WGS sequence"/>
</dbReference>
<name>A0A919K8E4_9ACTN</name>
<organism evidence="2 3">
    <name type="scientific">Paractinoplanes rishiriensis</name>
    <dbReference type="NCBI Taxonomy" id="1050105"/>
    <lineage>
        <taxon>Bacteria</taxon>
        <taxon>Bacillati</taxon>
        <taxon>Actinomycetota</taxon>
        <taxon>Actinomycetes</taxon>
        <taxon>Micromonosporales</taxon>
        <taxon>Micromonosporaceae</taxon>
        <taxon>Paractinoplanes</taxon>
    </lineage>
</organism>
<sequence length="112" mass="11765">MISVGDLAWCRLALPGSPSRTVIPGPALPIKDRVTMGGGEMPEPQDGPLCADNDPVLDDATPPPIAEDEAGPGPSRMGCLTELRGWAGAHLHGAVRPRRRAAGRGRPPSRWC</sequence>
<gene>
    <name evidence="2" type="ORF">Ari01nite_82300</name>
</gene>